<evidence type="ECO:0000256" key="2">
    <source>
        <dbReference type="ARBA" id="ARBA00009063"/>
    </source>
</evidence>
<comment type="subcellular location">
    <subcellularLocation>
        <location evidence="1">Membrane</location>
        <topology evidence="1">Single-pass type IV membrane protein</topology>
    </subcellularLocation>
</comment>
<evidence type="ECO:0000256" key="3">
    <source>
        <dbReference type="ARBA" id="ARBA00022448"/>
    </source>
</evidence>
<organism evidence="11 12">
    <name type="scientific">Starmerella bacillaris</name>
    <name type="common">Yeast</name>
    <name type="synonym">Candida zemplinina</name>
    <dbReference type="NCBI Taxonomy" id="1247836"/>
    <lineage>
        <taxon>Eukaryota</taxon>
        <taxon>Fungi</taxon>
        <taxon>Dikarya</taxon>
        <taxon>Ascomycota</taxon>
        <taxon>Saccharomycotina</taxon>
        <taxon>Dipodascomycetes</taxon>
        <taxon>Dipodascales</taxon>
        <taxon>Trichomonascaceae</taxon>
        <taxon>Starmerella</taxon>
    </lineage>
</organism>
<dbReference type="GO" id="GO:0015031">
    <property type="term" value="P:protein transport"/>
    <property type="evidence" value="ECO:0007669"/>
    <property type="project" value="UniProtKB-KW"/>
</dbReference>
<sequence>MDRTILYRELVRLAGQVEVGDSQSDANKLDPVTTECSDIAMRTYNVLNSIKQIRPSYLDIQAPRKLRSKDREEFDYSVRKLLQVEQKRVRTLEEREYTRSQDLEHKNHSILNFWDNPESIRASKMLSLHRQGMFYCLNILLQRVSKSLAELQEIQQARDIPYNINHKDIDLGFGKSQELDPIQEKSISSETDAVCHSLLEEHDDFLNELSYKLDQATQAEKSMREISELQMKLNQHLVEQSGQLEIMSLEAVNTENNVDRANNELERAKRSNRRSSLIIIYSSLITGLFLLLLNGK</sequence>
<keyword evidence="4 10" id="KW-0812">Transmembrane</keyword>
<protein>
    <submittedName>
        <fullName evidence="11">Ufe1 protein</fullName>
    </submittedName>
</protein>
<keyword evidence="7 9" id="KW-0175">Coiled coil</keyword>
<comment type="caution">
    <text evidence="11">The sequence shown here is derived from an EMBL/GenBank/DDBJ whole genome shotgun (WGS) entry which is preliminary data.</text>
</comment>
<dbReference type="GO" id="GO:0006890">
    <property type="term" value="P:retrograde vesicle-mediated transport, Golgi to endoplasmic reticulum"/>
    <property type="evidence" value="ECO:0007669"/>
    <property type="project" value="TreeGrafter"/>
</dbReference>
<dbReference type="GO" id="GO:0031201">
    <property type="term" value="C:SNARE complex"/>
    <property type="evidence" value="ECO:0007669"/>
    <property type="project" value="TreeGrafter"/>
</dbReference>
<evidence type="ECO:0000313" key="12">
    <source>
        <dbReference type="Proteomes" id="UP001362899"/>
    </source>
</evidence>
<accession>A0AAV5RIS7</accession>
<evidence type="ECO:0000256" key="4">
    <source>
        <dbReference type="ARBA" id="ARBA00022692"/>
    </source>
</evidence>
<evidence type="ECO:0000256" key="9">
    <source>
        <dbReference type="SAM" id="Coils"/>
    </source>
</evidence>
<name>A0AAV5RIS7_STABA</name>
<dbReference type="Proteomes" id="UP001362899">
    <property type="component" value="Unassembled WGS sequence"/>
</dbReference>
<evidence type="ECO:0000256" key="6">
    <source>
        <dbReference type="ARBA" id="ARBA00022989"/>
    </source>
</evidence>
<keyword evidence="5" id="KW-0653">Protein transport</keyword>
<dbReference type="PANTHER" id="PTHR15959:SF0">
    <property type="entry name" value="SYNTAXIN-18"/>
    <property type="match status" value="1"/>
</dbReference>
<keyword evidence="6 10" id="KW-1133">Transmembrane helix</keyword>
<evidence type="ECO:0000256" key="1">
    <source>
        <dbReference type="ARBA" id="ARBA00004211"/>
    </source>
</evidence>
<evidence type="ECO:0000256" key="8">
    <source>
        <dbReference type="ARBA" id="ARBA00023136"/>
    </source>
</evidence>
<dbReference type="EMBL" id="BTGC01000005">
    <property type="protein sequence ID" value="GMM51474.1"/>
    <property type="molecule type" value="Genomic_DNA"/>
</dbReference>
<evidence type="ECO:0000256" key="7">
    <source>
        <dbReference type="ARBA" id="ARBA00023054"/>
    </source>
</evidence>
<evidence type="ECO:0000313" key="11">
    <source>
        <dbReference type="EMBL" id="GMM51474.1"/>
    </source>
</evidence>
<gene>
    <name evidence="11" type="ORF">DASB73_024320</name>
</gene>
<dbReference type="SUPFAM" id="SSF58038">
    <property type="entry name" value="SNARE fusion complex"/>
    <property type="match status" value="1"/>
</dbReference>
<proteinExistence type="inferred from homology"/>
<keyword evidence="12" id="KW-1185">Reference proteome</keyword>
<dbReference type="Gene3D" id="1.20.5.110">
    <property type="match status" value="1"/>
</dbReference>
<dbReference type="AlphaFoldDB" id="A0AAV5RIS7"/>
<dbReference type="PANTHER" id="PTHR15959">
    <property type="entry name" value="SYNTAXIN-18"/>
    <property type="match status" value="1"/>
</dbReference>
<evidence type="ECO:0000256" key="5">
    <source>
        <dbReference type="ARBA" id="ARBA00022927"/>
    </source>
</evidence>
<keyword evidence="3" id="KW-0813">Transport</keyword>
<keyword evidence="8 10" id="KW-0472">Membrane</keyword>
<feature type="coiled-coil region" evidence="9">
    <location>
        <begin position="219"/>
        <end position="271"/>
    </location>
</feature>
<dbReference type="GO" id="GO:0005783">
    <property type="term" value="C:endoplasmic reticulum"/>
    <property type="evidence" value="ECO:0007669"/>
    <property type="project" value="TreeGrafter"/>
</dbReference>
<reference evidence="11 12" key="1">
    <citation type="journal article" date="2023" name="Elife">
        <title>Identification of key yeast species and microbe-microbe interactions impacting larval growth of Drosophila in the wild.</title>
        <authorList>
            <person name="Mure A."/>
            <person name="Sugiura Y."/>
            <person name="Maeda R."/>
            <person name="Honda K."/>
            <person name="Sakurai N."/>
            <person name="Takahashi Y."/>
            <person name="Watada M."/>
            <person name="Katoh T."/>
            <person name="Gotoh A."/>
            <person name="Gotoh Y."/>
            <person name="Taniguchi I."/>
            <person name="Nakamura K."/>
            <person name="Hayashi T."/>
            <person name="Katayama T."/>
            <person name="Uemura T."/>
            <person name="Hattori Y."/>
        </authorList>
    </citation>
    <scope>NUCLEOTIDE SEQUENCE [LARGE SCALE GENOMIC DNA]</scope>
    <source>
        <strain evidence="11 12">SB-73</strain>
    </source>
</reference>
<comment type="similarity">
    <text evidence="2">Belongs to the syntaxin family.</text>
</comment>
<feature type="transmembrane region" description="Helical" evidence="10">
    <location>
        <begin position="275"/>
        <end position="293"/>
    </location>
</feature>
<evidence type="ECO:0000256" key="10">
    <source>
        <dbReference type="SAM" id="Phobius"/>
    </source>
</evidence>